<gene>
    <name evidence="2" type="ORF">RxyAA322_16620</name>
</gene>
<feature type="transmembrane region" description="Helical" evidence="1">
    <location>
        <begin position="20"/>
        <end position="42"/>
    </location>
</feature>
<dbReference type="Proteomes" id="UP000318065">
    <property type="component" value="Chromosome"/>
</dbReference>
<evidence type="ECO:0000256" key="1">
    <source>
        <dbReference type="SAM" id="Phobius"/>
    </source>
</evidence>
<evidence type="ECO:0000313" key="2">
    <source>
        <dbReference type="EMBL" id="BBL79808.1"/>
    </source>
</evidence>
<keyword evidence="1" id="KW-1133">Transmembrane helix</keyword>
<keyword evidence="3" id="KW-1185">Reference proteome</keyword>
<feature type="transmembrane region" description="Helical" evidence="1">
    <location>
        <begin position="156"/>
        <end position="176"/>
    </location>
</feature>
<dbReference type="AlphaFoldDB" id="A0A510HIR4"/>
<feature type="transmembrane region" description="Helical" evidence="1">
    <location>
        <begin position="76"/>
        <end position="97"/>
    </location>
</feature>
<keyword evidence="1" id="KW-0812">Transmembrane</keyword>
<proteinExistence type="predicted"/>
<feature type="transmembrane region" description="Helical" evidence="1">
    <location>
        <begin position="109"/>
        <end position="136"/>
    </location>
</feature>
<feature type="transmembrane region" description="Helical" evidence="1">
    <location>
        <begin position="49"/>
        <end position="70"/>
    </location>
</feature>
<keyword evidence="1" id="KW-0472">Membrane</keyword>
<evidence type="ECO:0000313" key="3">
    <source>
        <dbReference type="Proteomes" id="UP000318065"/>
    </source>
</evidence>
<protein>
    <submittedName>
        <fullName evidence="2">Uncharacterized protein</fullName>
    </submittedName>
</protein>
<feature type="transmembrane region" description="Helical" evidence="1">
    <location>
        <begin position="209"/>
        <end position="233"/>
    </location>
</feature>
<dbReference type="EMBL" id="AP019791">
    <property type="protein sequence ID" value="BBL79808.1"/>
    <property type="molecule type" value="Genomic_DNA"/>
</dbReference>
<organism evidence="2 3">
    <name type="scientific">Rubrobacter xylanophilus</name>
    <dbReference type="NCBI Taxonomy" id="49319"/>
    <lineage>
        <taxon>Bacteria</taxon>
        <taxon>Bacillati</taxon>
        <taxon>Actinomycetota</taxon>
        <taxon>Rubrobacteria</taxon>
        <taxon>Rubrobacterales</taxon>
        <taxon>Rubrobacteraceae</taxon>
        <taxon>Rubrobacter</taxon>
    </lineage>
</organism>
<feature type="transmembrane region" description="Helical" evidence="1">
    <location>
        <begin position="183"/>
        <end position="203"/>
    </location>
</feature>
<reference evidence="2" key="1">
    <citation type="journal article" date="2019" name="Microbiol. Resour. Announc.">
        <title>Complete Genome Sequence of Rubrobacter xylanophilus Strain AA3-22, Isolated from Arima Onsen in Japan.</title>
        <authorList>
            <person name="Tomariguchi N."/>
            <person name="Miyazaki K."/>
        </authorList>
    </citation>
    <scope>NUCLEOTIDE SEQUENCE [LARGE SCALE GENOMIC DNA]</scope>
    <source>
        <strain evidence="2">AA3-22</strain>
    </source>
</reference>
<name>A0A510HIR4_9ACTN</name>
<sequence>MTPLLPTYQQWLSYFIIEEAHTEIILSISYHLMLLWWIMGVWKRVGLRVAAGCAFGAGALLALVAIVRPGASRSGLLLYLLGDSGVVLAGLAVVGLYRMLSGSKAVGQAGVLGGILGVLAATLGLVMVVYDGLWLLVGPGMYGQTLVPTPTVISQVPYLAVWGSLLLLGVEALSGAGFGKWRWFPLALALLSFPTPAVLSGLFASGEGLGIRSLGVPLLLPAAGWVALGILLWTGSATRRPSPASHPGEGAGGG</sequence>
<accession>A0A510HIR4</accession>